<organism evidence="1 2">
    <name type="scientific">Suillus placidus</name>
    <dbReference type="NCBI Taxonomy" id="48579"/>
    <lineage>
        <taxon>Eukaryota</taxon>
        <taxon>Fungi</taxon>
        <taxon>Dikarya</taxon>
        <taxon>Basidiomycota</taxon>
        <taxon>Agaricomycotina</taxon>
        <taxon>Agaricomycetes</taxon>
        <taxon>Agaricomycetidae</taxon>
        <taxon>Boletales</taxon>
        <taxon>Suillineae</taxon>
        <taxon>Suillaceae</taxon>
        <taxon>Suillus</taxon>
    </lineage>
</organism>
<accession>A0A9P7D4F2</accession>
<name>A0A9P7D4F2_9AGAM</name>
<comment type="caution">
    <text evidence="1">The sequence shown here is derived from an EMBL/GenBank/DDBJ whole genome shotgun (WGS) entry which is preliminary data.</text>
</comment>
<dbReference type="AlphaFoldDB" id="A0A9P7D4F2"/>
<reference evidence="1" key="1">
    <citation type="journal article" date="2020" name="New Phytol.">
        <title>Comparative genomics reveals dynamic genome evolution in host specialist ectomycorrhizal fungi.</title>
        <authorList>
            <person name="Lofgren L.A."/>
            <person name="Nguyen N.H."/>
            <person name="Vilgalys R."/>
            <person name="Ruytinx J."/>
            <person name="Liao H.L."/>
            <person name="Branco S."/>
            <person name="Kuo A."/>
            <person name="LaButti K."/>
            <person name="Lipzen A."/>
            <person name="Andreopoulos W."/>
            <person name="Pangilinan J."/>
            <person name="Riley R."/>
            <person name="Hundley H."/>
            <person name="Na H."/>
            <person name="Barry K."/>
            <person name="Grigoriev I.V."/>
            <person name="Stajich J.E."/>
            <person name="Kennedy P.G."/>
        </authorList>
    </citation>
    <scope>NUCLEOTIDE SEQUENCE</scope>
    <source>
        <strain evidence="1">DOB743</strain>
    </source>
</reference>
<evidence type="ECO:0000313" key="2">
    <source>
        <dbReference type="Proteomes" id="UP000714275"/>
    </source>
</evidence>
<sequence>MIALCVTSVAVPNAWSAARHYPQITNLTCSTHCPERYMVYLSSTNSTILHIHQVHCVCRLLVVCKTLVRCFARGGTDLVSRGNKVRPSVH</sequence>
<keyword evidence="2" id="KW-1185">Reference proteome</keyword>
<protein>
    <submittedName>
        <fullName evidence="1">Uncharacterized protein</fullName>
    </submittedName>
</protein>
<gene>
    <name evidence="1" type="ORF">EV702DRAFT_1090041</name>
</gene>
<proteinExistence type="predicted"/>
<dbReference type="EMBL" id="JABBWD010000013">
    <property type="protein sequence ID" value="KAG1779084.1"/>
    <property type="molecule type" value="Genomic_DNA"/>
</dbReference>
<dbReference type="Proteomes" id="UP000714275">
    <property type="component" value="Unassembled WGS sequence"/>
</dbReference>
<evidence type="ECO:0000313" key="1">
    <source>
        <dbReference type="EMBL" id="KAG1779084.1"/>
    </source>
</evidence>